<evidence type="ECO:0000256" key="5">
    <source>
        <dbReference type="ARBA" id="ARBA00048893"/>
    </source>
</evidence>
<evidence type="ECO:0000313" key="8">
    <source>
        <dbReference type="EMBL" id="RSN69681.1"/>
    </source>
</evidence>
<keyword evidence="4" id="KW-0560">Oxidoreductase</keyword>
<accession>A0A429G7C3</accession>
<dbReference type="PANTHER" id="PTHR32154:SF0">
    <property type="entry name" value="PYRUVATE-FLAVODOXIN OXIDOREDUCTASE-RELATED"/>
    <property type="match status" value="1"/>
</dbReference>
<reference evidence="8 9" key="1">
    <citation type="submission" date="2018-10" db="EMBL/GenBank/DDBJ databases">
        <title>Co-occurring genomic capacity for anaerobic methane metabolism and dissimilatory sulfite reduction discovered in the Korarchaeota.</title>
        <authorList>
            <person name="Mckay L.J."/>
            <person name="Dlakic M."/>
            <person name="Fields M.W."/>
            <person name="Delmont T.O."/>
            <person name="Eren A.M."/>
            <person name="Jay Z.J."/>
            <person name="Klingelsmith K.B."/>
            <person name="Rusch D.B."/>
            <person name="Inskeep W.P."/>
        </authorList>
    </citation>
    <scope>NUCLEOTIDE SEQUENCE [LARGE SCALE GENOMIC DNA]</scope>
    <source>
        <strain evidence="8 9">WS</strain>
    </source>
</reference>
<dbReference type="PANTHER" id="PTHR32154">
    <property type="entry name" value="PYRUVATE-FLAVODOXIN OXIDOREDUCTASE-RELATED"/>
    <property type="match status" value="1"/>
</dbReference>
<dbReference type="FunFam" id="3.40.50.970:FF:000012">
    <property type="entry name" value="Pyruvate:ferredoxin (Flavodoxin) oxidoreductase"/>
    <property type="match status" value="1"/>
</dbReference>
<keyword evidence="8" id="KW-0670">Pyruvate</keyword>
<dbReference type="CDD" id="cd07034">
    <property type="entry name" value="TPP_PYR_PFOR_IOR-alpha_like"/>
    <property type="match status" value="1"/>
</dbReference>
<evidence type="ECO:0000256" key="4">
    <source>
        <dbReference type="ARBA" id="ARBA00023002"/>
    </source>
</evidence>
<dbReference type="EC" id="1.2.7.11" evidence="3"/>
<dbReference type="Pfam" id="PF01855">
    <property type="entry name" value="POR_N"/>
    <property type="match status" value="1"/>
</dbReference>
<dbReference type="RefSeq" id="WP_125741321.1">
    <property type="nucleotide sequence ID" value="NZ_RCOR01000018.1"/>
</dbReference>
<comment type="catalytic activity">
    <reaction evidence="5">
        <text>a 2-oxocarboxylate + 2 oxidized [2Fe-2S]-[ferredoxin] + CoA = an acyl-CoA + 2 reduced [2Fe-2S]-[ferredoxin] + CO2 + H(+)</text>
        <dbReference type="Rhea" id="RHEA:42316"/>
        <dbReference type="Rhea" id="RHEA-COMP:10000"/>
        <dbReference type="Rhea" id="RHEA-COMP:10001"/>
        <dbReference type="ChEBI" id="CHEBI:15378"/>
        <dbReference type="ChEBI" id="CHEBI:16526"/>
        <dbReference type="ChEBI" id="CHEBI:33737"/>
        <dbReference type="ChEBI" id="CHEBI:33738"/>
        <dbReference type="ChEBI" id="CHEBI:35179"/>
        <dbReference type="ChEBI" id="CHEBI:57287"/>
        <dbReference type="ChEBI" id="CHEBI:58342"/>
        <dbReference type="EC" id="1.2.7.11"/>
    </reaction>
</comment>
<dbReference type="Gene3D" id="3.40.50.920">
    <property type="match status" value="1"/>
</dbReference>
<comment type="subunit">
    <text evidence="1">Heterotetramer of one alpha, one beta, one delta and one gamma chain.</text>
</comment>
<evidence type="ECO:0000259" key="6">
    <source>
        <dbReference type="Pfam" id="PF01855"/>
    </source>
</evidence>
<feature type="domain" description="Pyruvate:ferredoxin oxidoreductase core" evidence="7">
    <location>
        <begin position="265"/>
        <end position="368"/>
    </location>
</feature>
<dbReference type="AlphaFoldDB" id="A0A429G7C3"/>
<dbReference type="Pfam" id="PF17147">
    <property type="entry name" value="PFOR_II"/>
    <property type="match status" value="1"/>
</dbReference>
<dbReference type="Proteomes" id="UP000278149">
    <property type="component" value="Unassembled WGS sequence"/>
</dbReference>
<evidence type="ECO:0000259" key="7">
    <source>
        <dbReference type="Pfam" id="PF17147"/>
    </source>
</evidence>
<evidence type="ECO:0000313" key="9">
    <source>
        <dbReference type="Proteomes" id="UP000278149"/>
    </source>
</evidence>
<dbReference type="FunFam" id="3.40.50.920:FF:000010">
    <property type="entry name" value="Pyruvate ferredoxin oxidoreductase, alpha subunit"/>
    <property type="match status" value="1"/>
</dbReference>
<name>A0A429G7C3_9CREN</name>
<dbReference type="SUPFAM" id="SSF52518">
    <property type="entry name" value="Thiamin diphosphate-binding fold (THDP-binding)"/>
    <property type="match status" value="1"/>
</dbReference>
<dbReference type="Gene3D" id="3.40.50.970">
    <property type="match status" value="1"/>
</dbReference>
<comment type="subunit">
    <text evidence="2">Heterodimer composed of an alpha and a beta subunit.</text>
</comment>
<protein>
    <recommendedName>
        <fullName evidence="3">2-oxoacid oxidoreductase (ferredoxin)</fullName>
        <ecNumber evidence="3">1.2.7.11</ecNumber>
    </recommendedName>
</protein>
<feature type="domain" description="Pyruvate flavodoxin/ferredoxin oxidoreductase pyrimidine binding" evidence="6">
    <location>
        <begin position="18"/>
        <end position="222"/>
    </location>
</feature>
<comment type="caution">
    <text evidence="8">The sequence shown here is derived from an EMBL/GenBank/DDBJ whole genome shotgun (WGS) entry which is preliminary data.</text>
</comment>
<dbReference type="InterPro" id="IPR002880">
    <property type="entry name" value="Pyrv_Fd/Flavodoxin_OxRdtase_N"/>
</dbReference>
<evidence type="ECO:0000256" key="2">
    <source>
        <dbReference type="ARBA" id="ARBA00011631"/>
    </source>
</evidence>
<evidence type="ECO:0000256" key="3">
    <source>
        <dbReference type="ARBA" id="ARBA00012691"/>
    </source>
</evidence>
<dbReference type="GO" id="GO:0018491">
    <property type="term" value="F:2-oxobutyrate synthase activity"/>
    <property type="evidence" value="ECO:0007669"/>
    <property type="project" value="UniProtKB-ARBA"/>
</dbReference>
<dbReference type="SUPFAM" id="SSF52922">
    <property type="entry name" value="TK C-terminal domain-like"/>
    <property type="match status" value="1"/>
</dbReference>
<dbReference type="GO" id="GO:0006979">
    <property type="term" value="P:response to oxidative stress"/>
    <property type="evidence" value="ECO:0007669"/>
    <property type="project" value="TreeGrafter"/>
</dbReference>
<gene>
    <name evidence="8" type="primary">porA</name>
    <name evidence="8" type="ORF">D9Q81_03535</name>
</gene>
<dbReference type="InterPro" id="IPR033412">
    <property type="entry name" value="PFOR_II"/>
</dbReference>
<dbReference type="InterPro" id="IPR009014">
    <property type="entry name" value="Transketo_C/PFOR_II"/>
</dbReference>
<organism evidence="8 9">
    <name type="scientific">Candidatus Korarchaeum cryptofilum</name>
    <dbReference type="NCBI Taxonomy" id="498846"/>
    <lineage>
        <taxon>Archaea</taxon>
        <taxon>Thermoproteota</taxon>
        <taxon>Candidatus Korarchaeia</taxon>
        <taxon>Candidatus Korarchaeales</taxon>
        <taxon>Candidatus Korarchaeaceae</taxon>
        <taxon>Candidatus Korarchaeum</taxon>
    </lineage>
</organism>
<dbReference type="InterPro" id="IPR029061">
    <property type="entry name" value="THDP-binding"/>
</dbReference>
<sequence length="408" mass="45522">MVEGEWNIITGNHAAALAAKLARVNVVAAYPITPQTTVVEYLASFIESGYMNAEYIRVESEHSAMAAVIGAAAAGARTFTATSSQGLVYMSEVLHWAAGSRTPIGMAVINRALGPPWNIHVDHQDSMSQRDTGWMQIYVSSNQEVLDTILMMYKVAEHPDVMLPFMVCLDAFVLSHTFMPVNVPRQEDVDEFLPPFRPAWILDPSDPISFGSLVLPDEEYQEMRWSMDLSMRRALEVMEDVAEEFNEKFGRYHGAAVMKYKMNDADYVILTSATLASEAEVAVDIMRDEGISVGLLKLRSFRPFPHRDIKENLQGRKGVVVIDRSISFSSGGPIGTEVRSSLYDLSGAPPVVNYISGLGGRDLTYKDVIAMFKDAVSRIASGRVRKPYYWYKLKPEYQRIELAEEVVI</sequence>
<proteinExistence type="predicted"/>
<dbReference type="InterPro" id="IPR050722">
    <property type="entry name" value="Pyruvate:ferred/Flavod_OxRd"/>
</dbReference>
<evidence type="ECO:0000256" key="1">
    <source>
        <dbReference type="ARBA" id="ARBA00011595"/>
    </source>
</evidence>
<dbReference type="EMBL" id="RCOR01000018">
    <property type="protein sequence ID" value="RSN69681.1"/>
    <property type="molecule type" value="Genomic_DNA"/>
</dbReference>
<dbReference type="GO" id="GO:0019164">
    <property type="term" value="F:pyruvate synthase activity"/>
    <property type="evidence" value="ECO:0007669"/>
    <property type="project" value="UniProtKB-ARBA"/>
</dbReference>